<keyword evidence="6 10" id="KW-1133">Transmembrane helix</keyword>
<sequence length="115" mass="12889">MWRQGLYGLGIWVSDPYRLTGKVQIVNPAWGMEGFDPFVLGGIASHHIGILAGLFHLSLLLLPELCDIRLKRDYKERMHGKSNVMESFNIVHLDVVSCRPDPGGHLEVRSPRAQG</sequence>
<evidence type="ECO:0000256" key="9">
    <source>
        <dbReference type="ARBA" id="ARBA00023276"/>
    </source>
</evidence>
<evidence type="ECO:0000256" key="2">
    <source>
        <dbReference type="ARBA" id="ARBA00022494"/>
    </source>
</evidence>
<dbReference type="Proteomes" id="UP001358586">
    <property type="component" value="Chromosome 4"/>
</dbReference>
<evidence type="ECO:0000256" key="6">
    <source>
        <dbReference type="ARBA" id="ARBA00022989"/>
    </source>
</evidence>
<keyword evidence="8 10" id="KW-0472">Membrane</keyword>
<comment type="subcellular location">
    <subcellularLocation>
        <location evidence="1">Membrane</location>
        <topology evidence="1">Multi-pass membrane protein</topology>
    </subcellularLocation>
</comment>
<keyword evidence="9" id="KW-0604">Photosystem II</keyword>
<keyword evidence="7" id="KW-0157">Chromophore</keyword>
<reference evidence="11 12" key="1">
    <citation type="submission" date="2023-03" db="EMBL/GenBank/DDBJ databases">
        <title>WGS of Gossypium arboreum.</title>
        <authorList>
            <person name="Yu D."/>
        </authorList>
    </citation>
    <scope>NUCLEOTIDE SEQUENCE [LARGE SCALE GENOMIC DNA]</scope>
    <source>
        <tissue evidence="11">Leaf</tissue>
    </source>
</reference>
<organism evidence="11 12">
    <name type="scientific">Gossypium arboreum</name>
    <name type="common">Tree cotton</name>
    <name type="synonym">Gossypium nanking</name>
    <dbReference type="NCBI Taxonomy" id="29729"/>
    <lineage>
        <taxon>Eukaryota</taxon>
        <taxon>Viridiplantae</taxon>
        <taxon>Streptophyta</taxon>
        <taxon>Embryophyta</taxon>
        <taxon>Tracheophyta</taxon>
        <taxon>Spermatophyta</taxon>
        <taxon>Magnoliopsida</taxon>
        <taxon>eudicotyledons</taxon>
        <taxon>Gunneridae</taxon>
        <taxon>Pentapetalae</taxon>
        <taxon>rosids</taxon>
        <taxon>malvids</taxon>
        <taxon>Malvales</taxon>
        <taxon>Malvaceae</taxon>
        <taxon>Malvoideae</taxon>
        <taxon>Gossypium</taxon>
    </lineage>
</organism>
<keyword evidence="3" id="KW-0602">Photosynthesis</keyword>
<feature type="transmembrane region" description="Helical" evidence="10">
    <location>
        <begin position="38"/>
        <end position="62"/>
    </location>
</feature>
<evidence type="ECO:0000256" key="4">
    <source>
        <dbReference type="ARBA" id="ARBA00022640"/>
    </source>
</evidence>
<comment type="caution">
    <text evidence="11">The sequence shown here is derived from an EMBL/GenBank/DDBJ whole genome shotgun (WGS) entry which is preliminary data.</text>
</comment>
<dbReference type="InterPro" id="IPR036001">
    <property type="entry name" value="PS_II_antenna-like_sf"/>
</dbReference>
<protein>
    <submittedName>
        <fullName evidence="11">Uncharacterized protein</fullName>
    </submittedName>
</protein>
<keyword evidence="5 10" id="KW-0812">Transmembrane</keyword>
<evidence type="ECO:0000256" key="5">
    <source>
        <dbReference type="ARBA" id="ARBA00022692"/>
    </source>
</evidence>
<keyword evidence="4" id="KW-0934">Plastid</keyword>
<evidence type="ECO:0000256" key="8">
    <source>
        <dbReference type="ARBA" id="ARBA00023136"/>
    </source>
</evidence>
<evidence type="ECO:0000256" key="7">
    <source>
        <dbReference type="ARBA" id="ARBA00022991"/>
    </source>
</evidence>
<evidence type="ECO:0000313" key="12">
    <source>
        <dbReference type="Proteomes" id="UP001358586"/>
    </source>
</evidence>
<keyword evidence="12" id="KW-1185">Reference proteome</keyword>
<evidence type="ECO:0000256" key="3">
    <source>
        <dbReference type="ARBA" id="ARBA00022531"/>
    </source>
</evidence>
<proteinExistence type="predicted"/>
<evidence type="ECO:0000313" key="11">
    <source>
        <dbReference type="EMBL" id="KAK5835109.1"/>
    </source>
</evidence>
<dbReference type="Pfam" id="PF00421">
    <property type="entry name" value="PSII"/>
    <property type="match status" value="1"/>
</dbReference>
<gene>
    <name evidence="11" type="ORF">PVK06_010795</name>
</gene>
<evidence type="ECO:0000256" key="1">
    <source>
        <dbReference type="ARBA" id="ARBA00004141"/>
    </source>
</evidence>
<accession>A0ABR0Q7F7</accession>
<dbReference type="InterPro" id="IPR000932">
    <property type="entry name" value="PS_antenna-like"/>
</dbReference>
<dbReference type="EMBL" id="JARKNE010000004">
    <property type="protein sequence ID" value="KAK5835109.1"/>
    <property type="molecule type" value="Genomic_DNA"/>
</dbReference>
<name>A0ABR0Q7F7_GOSAR</name>
<evidence type="ECO:0000256" key="10">
    <source>
        <dbReference type="SAM" id="Phobius"/>
    </source>
</evidence>
<dbReference type="SUPFAM" id="SSF161077">
    <property type="entry name" value="Photosystem II antenna protein-like"/>
    <property type="match status" value="1"/>
</dbReference>
<keyword evidence="2" id="KW-0148">Chlorophyll</keyword>